<evidence type="ECO:0000256" key="7">
    <source>
        <dbReference type="ARBA" id="ARBA00023065"/>
    </source>
</evidence>
<dbReference type="Proteomes" id="UP000474567">
    <property type="component" value="Unassembled WGS sequence"/>
</dbReference>
<dbReference type="InterPro" id="IPR048279">
    <property type="entry name" value="MdtK-like"/>
</dbReference>
<accession>A0ABN7EE76</accession>
<evidence type="ECO:0000313" key="11">
    <source>
        <dbReference type="EMBL" id="CAA9194232.1"/>
    </source>
</evidence>
<evidence type="ECO:0000256" key="1">
    <source>
        <dbReference type="ARBA" id="ARBA00004651"/>
    </source>
</evidence>
<feature type="transmembrane region" description="Helical" evidence="10">
    <location>
        <begin position="392"/>
        <end position="413"/>
    </location>
</feature>
<keyword evidence="4" id="KW-1003">Cell membrane</keyword>
<evidence type="ECO:0000256" key="2">
    <source>
        <dbReference type="ARBA" id="ARBA00022448"/>
    </source>
</evidence>
<dbReference type="EMBL" id="CADCST010000036">
    <property type="protein sequence ID" value="CAA9194232.1"/>
    <property type="molecule type" value="Genomic_DNA"/>
</dbReference>
<dbReference type="PIRSF" id="PIRSF006603">
    <property type="entry name" value="DinF"/>
    <property type="match status" value="1"/>
</dbReference>
<feature type="transmembrane region" description="Helical" evidence="10">
    <location>
        <begin position="276"/>
        <end position="296"/>
    </location>
</feature>
<keyword evidence="8 10" id="KW-0472">Membrane</keyword>
<keyword evidence="5 10" id="KW-0812">Transmembrane</keyword>
<evidence type="ECO:0000256" key="3">
    <source>
        <dbReference type="ARBA" id="ARBA00022449"/>
    </source>
</evidence>
<gene>
    <name evidence="11" type="primary">mepA_1</name>
    <name evidence="11" type="ORF">FLACOL7796_00024</name>
</gene>
<feature type="transmembrane region" description="Helical" evidence="10">
    <location>
        <begin position="99"/>
        <end position="120"/>
    </location>
</feature>
<keyword evidence="3" id="KW-0050">Antiport</keyword>
<sequence>MNNSMEHKDKILNGNLWGLALRLSWPIIIAMVLYGLNMVLDAVLVGLFIGENALAAVVITYPVVSLTMGIGSLIGVGAGSILSIAIGEKDHQKQVALMGNVNFLCVVLSLAYLLFVFFSGRIILQFMGAEGEVLNLAHTYFQHTLFGVFFWVYGFAANMIVRAEGKMKLAALIMGTGLVVNVLISYFLIEVLKLGIIGAAWGMNIGMFVYSVFGFCYFRSGRVSFPAQPLSFTYDTVILKTISSLGMASFVMVVMSLIQAIAIFQSISRYGNTVDLAVYGAAYRVYTLLLMPIAGFMRALQPIVGINYGAGKYTRTVNAYMIFVVLSTALILPVWILIMAYPGQILSSMINVALLKNLHYQNFQVLLWATPVIPFLFMTMSFYPSIGKGKPAVFLAITRQIIFYVPAMLILPVLFGINWIYLASSAIEYIVAIITIIMIVRELRQMNRL</sequence>
<comment type="subcellular location">
    <subcellularLocation>
        <location evidence="1">Cell membrane</location>
        <topology evidence="1">Multi-pass membrane protein</topology>
    </subcellularLocation>
</comment>
<protein>
    <recommendedName>
        <fullName evidence="9">Multidrug-efflux transporter</fullName>
    </recommendedName>
</protein>
<feature type="transmembrane region" description="Helical" evidence="10">
    <location>
        <begin position="195"/>
        <end position="218"/>
    </location>
</feature>
<evidence type="ECO:0000256" key="9">
    <source>
        <dbReference type="ARBA" id="ARBA00031636"/>
    </source>
</evidence>
<feature type="transmembrane region" description="Helical" evidence="10">
    <location>
        <begin position="169"/>
        <end position="189"/>
    </location>
</feature>
<evidence type="ECO:0000256" key="6">
    <source>
        <dbReference type="ARBA" id="ARBA00022989"/>
    </source>
</evidence>
<evidence type="ECO:0000313" key="12">
    <source>
        <dbReference type="Proteomes" id="UP000474567"/>
    </source>
</evidence>
<organism evidence="11 12">
    <name type="scientific">Flavobacterium collinsii</name>
    <dbReference type="NCBI Taxonomy" id="1114861"/>
    <lineage>
        <taxon>Bacteria</taxon>
        <taxon>Pseudomonadati</taxon>
        <taxon>Bacteroidota</taxon>
        <taxon>Flavobacteriia</taxon>
        <taxon>Flavobacteriales</taxon>
        <taxon>Flavobacteriaceae</taxon>
        <taxon>Flavobacterium</taxon>
    </lineage>
</organism>
<keyword evidence="2" id="KW-0813">Transport</keyword>
<feature type="transmembrane region" description="Helical" evidence="10">
    <location>
        <begin position="317"/>
        <end position="341"/>
    </location>
</feature>
<dbReference type="RefSeq" id="WP_173964050.1">
    <property type="nucleotide sequence ID" value="NZ_CADCST010000036.1"/>
</dbReference>
<feature type="transmembrane region" description="Helical" evidence="10">
    <location>
        <begin position="70"/>
        <end position="87"/>
    </location>
</feature>
<evidence type="ECO:0000256" key="8">
    <source>
        <dbReference type="ARBA" id="ARBA00023136"/>
    </source>
</evidence>
<keyword evidence="6 10" id="KW-1133">Transmembrane helix</keyword>
<evidence type="ECO:0000256" key="5">
    <source>
        <dbReference type="ARBA" id="ARBA00022692"/>
    </source>
</evidence>
<name>A0ABN7EE76_9FLAO</name>
<keyword evidence="7" id="KW-0406">Ion transport</keyword>
<proteinExistence type="predicted"/>
<dbReference type="Pfam" id="PF01554">
    <property type="entry name" value="MatE"/>
    <property type="match status" value="2"/>
</dbReference>
<feature type="transmembrane region" description="Helical" evidence="10">
    <location>
        <begin position="238"/>
        <end position="264"/>
    </location>
</feature>
<dbReference type="InterPro" id="IPR050222">
    <property type="entry name" value="MATE_MdtK"/>
</dbReference>
<evidence type="ECO:0000256" key="4">
    <source>
        <dbReference type="ARBA" id="ARBA00022475"/>
    </source>
</evidence>
<feature type="transmembrane region" description="Helical" evidence="10">
    <location>
        <begin position="140"/>
        <end position="157"/>
    </location>
</feature>
<keyword evidence="12" id="KW-1185">Reference proteome</keyword>
<dbReference type="InterPro" id="IPR002528">
    <property type="entry name" value="MATE_fam"/>
</dbReference>
<reference evidence="11 12" key="1">
    <citation type="submission" date="2020-02" db="EMBL/GenBank/DDBJ databases">
        <authorList>
            <person name="Criscuolo A."/>
        </authorList>
    </citation>
    <scope>NUCLEOTIDE SEQUENCE [LARGE SCALE GENOMIC DNA]</scope>
    <source>
        <strain evidence="11">CECT7796</strain>
    </source>
</reference>
<comment type="caution">
    <text evidence="11">The sequence shown here is derived from an EMBL/GenBank/DDBJ whole genome shotgun (WGS) entry which is preliminary data.</text>
</comment>
<evidence type="ECO:0000256" key="10">
    <source>
        <dbReference type="SAM" id="Phobius"/>
    </source>
</evidence>
<feature type="transmembrane region" description="Helical" evidence="10">
    <location>
        <begin position="419"/>
        <end position="440"/>
    </location>
</feature>
<dbReference type="PANTHER" id="PTHR43298:SF2">
    <property type="entry name" value="FMN_FAD EXPORTER YEEO-RELATED"/>
    <property type="match status" value="1"/>
</dbReference>
<feature type="transmembrane region" description="Helical" evidence="10">
    <location>
        <begin position="361"/>
        <end position="380"/>
    </location>
</feature>
<dbReference type="PANTHER" id="PTHR43298">
    <property type="entry name" value="MULTIDRUG RESISTANCE PROTEIN NORM-RELATED"/>
    <property type="match status" value="1"/>
</dbReference>